<gene>
    <name evidence="3" type="ORF">H8D96_08325</name>
</gene>
<dbReference type="AlphaFoldDB" id="A0A8J6P0B7"/>
<evidence type="ECO:0000256" key="2">
    <source>
        <dbReference type="SAM" id="SignalP"/>
    </source>
</evidence>
<feature type="compositionally biased region" description="Low complexity" evidence="1">
    <location>
        <begin position="109"/>
        <end position="127"/>
    </location>
</feature>
<feature type="region of interest" description="Disordered" evidence="1">
    <location>
        <begin position="103"/>
        <end position="128"/>
    </location>
</feature>
<comment type="caution">
    <text evidence="3">The sequence shown here is derived from an EMBL/GenBank/DDBJ whole genome shotgun (WGS) entry which is preliminary data.</text>
</comment>
<evidence type="ECO:0000256" key="1">
    <source>
        <dbReference type="SAM" id="MobiDB-lite"/>
    </source>
</evidence>
<accession>A0A8J6P0B7</accession>
<feature type="compositionally biased region" description="Basic and acidic residues" evidence="1">
    <location>
        <begin position="54"/>
        <end position="68"/>
    </location>
</feature>
<feature type="signal peptide" evidence="2">
    <location>
        <begin position="1"/>
        <end position="30"/>
    </location>
</feature>
<evidence type="ECO:0000313" key="4">
    <source>
        <dbReference type="Proteomes" id="UP000605201"/>
    </source>
</evidence>
<sequence>MLKYPAAIRTIICFLCLLPLIWGCDQQAEAPPKPKVITKKIVAKKKAAVPKKLQKVDTAKPEIKKQAPEPKATVATKQMPEPKTAAVVKQMPEPKTIIAAAQPPESKVKTAQKTTLKPKTKLPAVTTQAESEAKDKKLVASLAPTVQKLVVRDSTNIYNPQGKLDPFEPLLKEKEVAAVMPRKKTEKRKPLTPLEKLDLSQLQLVGVIRSLSGNRALVEDATGKGYVVTKGTYIGTRSGKIVEILADRVIVAEEVENIYGKVSVQKRPLIIQKPPGE</sequence>
<feature type="region of interest" description="Disordered" evidence="1">
    <location>
        <begin position="53"/>
        <end position="82"/>
    </location>
</feature>
<dbReference type="Pfam" id="PF04351">
    <property type="entry name" value="PilP"/>
    <property type="match status" value="1"/>
</dbReference>
<name>A0A8J6P0B7_9BACT</name>
<organism evidence="3 4">
    <name type="scientific">Candidatus Desulfatibia vada</name>
    <dbReference type="NCBI Taxonomy" id="2841696"/>
    <lineage>
        <taxon>Bacteria</taxon>
        <taxon>Pseudomonadati</taxon>
        <taxon>Thermodesulfobacteriota</taxon>
        <taxon>Desulfobacteria</taxon>
        <taxon>Desulfobacterales</taxon>
        <taxon>Desulfobacterales incertae sedis</taxon>
        <taxon>Candidatus Desulfatibia</taxon>
    </lineage>
</organism>
<proteinExistence type="predicted"/>
<feature type="chain" id="PRO_5035203734" evidence="2">
    <location>
        <begin position="31"/>
        <end position="277"/>
    </location>
</feature>
<evidence type="ECO:0000313" key="3">
    <source>
        <dbReference type="EMBL" id="MBC8431913.1"/>
    </source>
</evidence>
<dbReference type="InterPro" id="IPR007446">
    <property type="entry name" value="PilP"/>
</dbReference>
<protein>
    <submittedName>
        <fullName evidence="3">Pilus assembly protein PilP</fullName>
    </submittedName>
</protein>
<dbReference type="Gene3D" id="2.30.30.830">
    <property type="match status" value="1"/>
</dbReference>
<keyword evidence="2" id="KW-0732">Signal</keyword>
<dbReference type="Proteomes" id="UP000605201">
    <property type="component" value="Unassembled WGS sequence"/>
</dbReference>
<dbReference type="EMBL" id="JACNIG010000192">
    <property type="protein sequence ID" value="MBC8431913.1"/>
    <property type="molecule type" value="Genomic_DNA"/>
</dbReference>
<reference evidence="3 4" key="1">
    <citation type="submission" date="2020-08" db="EMBL/GenBank/DDBJ databases">
        <title>Bridging the membrane lipid divide: bacteria of the FCB group superphylum have the potential to synthesize archaeal ether lipids.</title>
        <authorList>
            <person name="Villanueva L."/>
            <person name="Von Meijenfeldt F.A.B."/>
            <person name="Westbye A.B."/>
            <person name="Yadav S."/>
            <person name="Hopmans E.C."/>
            <person name="Dutilh B.E."/>
            <person name="Sinninghe Damste J.S."/>
        </authorList>
    </citation>
    <scope>NUCLEOTIDE SEQUENCE [LARGE SCALE GENOMIC DNA]</scope>
    <source>
        <strain evidence="3">NIOZ-UU17</strain>
    </source>
</reference>